<accession>A0A820JD67</accession>
<feature type="region of interest" description="Disordered" evidence="1">
    <location>
        <begin position="1"/>
        <end position="33"/>
    </location>
</feature>
<dbReference type="AlphaFoldDB" id="A0A820JD67"/>
<evidence type="ECO:0000313" key="2">
    <source>
        <dbReference type="EMBL" id="CAF4323010.1"/>
    </source>
</evidence>
<dbReference type="Proteomes" id="UP000663836">
    <property type="component" value="Unassembled WGS sequence"/>
</dbReference>
<evidence type="ECO:0000313" key="3">
    <source>
        <dbReference type="Proteomes" id="UP000663836"/>
    </source>
</evidence>
<name>A0A820JD67_9BILA</name>
<sequence length="59" mass="6900">MAQIKLENSDRKRKSSAVHRTDDSTDKSTIEDNMRYDPINDRYLHKGPRGGWYYLTPNG</sequence>
<dbReference type="EMBL" id="CAJOBD010042093">
    <property type="protein sequence ID" value="CAF4323010.1"/>
    <property type="molecule type" value="Genomic_DNA"/>
</dbReference>
<feature type="compositionally biased region" description="Basic and acidic residues" evidence="1">
    <location>
        <begin position="19"/>
        <end position="33"/>
    </location>
</feature>
<protein>
    <submittedName>
        <fullName evidence="2">Uncharacterized protein</fullName>
    </submittedName>
</protein>
<comment type="caution">
    <text evidence="2">The sequence shown here is derived from an EMBL/GenBank/DDBJ whole genome shotgun (WGS) entry which is preliminary data.</text>
</comment>
<reference evidence="2" key="1">
    <citation type="submission" date="2021-02" db="EMBL/GenBank/DDBJ databases">
        <authorList>
            <person name="Nowell W R."/>
        </authorList>
    </citation>
    <scope>NUCLEOTIDE SEQUENCE</scope>
</reference>
<organism evidence="2 3">
    <name type="scientific">Rotaria sordida</name>
    <dbReference type="NCBI Taxonomy" id="392033"/>
    <lineage>
        <taxon>Eukaryota</taxon>
        <taxon>Metazoa</taxon>
        <taxon>Spiralia</taxon>
        <taxon>Gnathifera</taxon>
        <taxon>Rotifera</taxon>
        <taxon>Eurotatoria</taxon>
        <taxon>Bdelloidea</taxon>
        <taxon>Philodinida</taxon>
        <taxon>Philodinidae</taxon>
        <taxon>Rotaria</taxon>
    </lineage>
</organism>
<evidence type="ECO:0000256" key="1">
    <source>
        <dbReference type="SAM" id="MobiDB-lite"/>
    </source>
</evidence>
<feature type="non-terminal residue" evidence="2">
    <location>
        <position position="59"/>
    </location>
</feature>
<gene>
    <name evidence="2" type="ORF">JBS370_LOCUS41080</name>
</gene>
<proteinExistence type="predicted"/>